<dbReference type="CDD" id="cd12148">
    <property type="entry name" value="fungal_TF_MHR"/>
    <property type="match status" value="1"/>
</dbReference>
<feature type="region of interest" description="Disordered" evidence="2">
    <location>
        <begin position="505"/>
        <end position="529"/>
    </location>
</feature>
<dbReference type="PANTHER" id="PTHR46910:SF17">
    <property type="entry name" value="SCFA-RELATED"/>
    <property type="match status" value="1"/>
</dbReference>
<sequence>MSSQLPIHEIIGISLPPKAVVDALVDSYFDSVHWFMVLFHEPSFRRRCEIIMASGTAGAHDSPFLVVLMLVLAIGARYSRPISGVSPAFYSLTFGRPRSIVDHEAQVSMIQNLDDTSAQHPSSTSTEIVEVGEIPVTIFSYQRYKFKLYLIAARIMRDIHSQGPSARRTTTEQVRLMNEDLTAWWRSLPPELRHSGDDRYTYDNIQIVLHRPILQHSLGLPKAPTPQQHSEDEDSTVNTEEVPSTSNHLRAIGQAALAASRAQCWESALRTSRISLSTVRDASHTHAASYIGIHLFTAGLVLSTFALSSPLSDEAQNAKRGIAHIVTISESMDNKALLSAQSQQVLRELIKLILAREMDCIFPCQTGNVTDHITSRHGMPPAKDMGLPSSSMMDIHHDKAGIHGQGTFRAQKDPTSTRPESENQNNTYHDDAFSSLRQVIYDTVRPQETAQNEQVCSMGYSTSRNDADDNGVPNHFTPGLQGLGDIEQLWLWDLGDLPFPSVPISDGAEAPAVAGEDDLNDTMHSYSNK</sequence>
<evidence type="ECO:0000256" key="1">
    <source>
        <dbReference type="ARBA" id="ARBA00023242"/>
    </source>
</evidence>
<accession>A0A8H4T8X0</accession>
<protein>
    <recommendedName>
        <fullName evidence="5">Transcription factor domain-containing protein</fullName>
    </recommendedName>
</protein>
<reference evidence="3" key="2">
    <citation type="submission" date="2020-05" db="EMBL/GenBank/DDBJ databases">
        <authorList>
            <person name="Kim H.-S."/>
            <person name="Proctor R.H."/>
            <person name="Brown D.W."/>
        </authorList>
    </citation>
    <scope>NUCLEOTIDE SEQUENCE</scope>
    <source>
        <strain evidence="3">NRRL 20472</strain>
    </source>
</reference>
<evidence type="ECO:0008006" key="5">
    <source>
        <dbReference type="Google" id="ProtNLM"/>
    </source>
</evidence>
<feature type="region of interest" description="Disordered" evidence="2">
    <location>
        <begin position="218"/>
        <end position="246"/>
    </location>
</feature>
<dbReference type="PANTHER" id="PTHR46910">
    <property type="entry name" value="TRANSCRIPTION FACTOR PDR1"/>
    <property type="match status" value="1"/>
</dbReference>
<comment type="caution">
    <text evidence="3">The sequence shown here is derived from an EMBL/GenBank/DDBJ whole genome shotgun (WGS) entry which is preliminary data.</text>
</comment>
<feature type="compositionally biased region" description="Polar residues" evidence="2">
    <location>
        <begin position="413"/>
        <end position="427"/>
    </location>
</feature>
<dbReference type="Proteomes" id="UP000622797">
    <property type="component" value="Unassembled WGS sequence"/>
</dbReference>
<keyword evidence="4" id="KW-1185">Reference proteome</keyword>
<proteinExistence type="predicted"/>
<name>A0A8H4T8X0_9HYPO</name>
<dbReference type="AlphaFoldDB" id="A0A8H4T8X0"/>
<evidence type="ECO:0000313" key="3">
    <source>
        <dbReference type="EMBL" id="KAF4953429.1"/>
    </source>
</evidence>
<evidence type="ECO:0000313" key="4">
    <source>
        <dbReference type="Proteomes" id="UP000622797"/>
    </source>
</evidence>
<dbReference type="EMBL" id="JABEXW010000844">
    <property type="protein sequence ID" value="KAF4953429.1"/>
    <property type="molecule type" value="Genomic_DNA"/>
</dbReference>
<feature type="region of interest" description="Disordered" evidence="2">
    <location>
        <begin position="406"/>
        <end position="428"/>
    </location>
</feature>
<reference evidence="3" key="1">
    <citation type="journal article" date="2020" name="BMC Genomics">
        <title>Correction to: Identification and distribution of gene clusters required for synthesis of sphingolipid metabolism inhibitors in diverse species of the filamentous fungus Fusarium.</title>
        <authorList>
            <person name="Kim H.S."/>
            <person name="Lohmar J.M."/>
            <person name="Busman M."/>
            <person name="Brown D.W."/>
            <person name="Naumann T.A."/>
            <person name="Divon H.H."/>
            <person name="Lysoe E."/>
            <person name="Uhlig S."/>
            <person name="Proctor R.H."/>
        </authorList>
    </citation>
    <scope>NUCLEOTIDE SEQUENCE</scope>
    <source>
        <strain evidence="3">NRRL 20472</strain>
    </source>
</reference>
<dbReference type="OrthoDB" id="3266505at2759"/>
<gene>
    <name evidence="3" type="ORF">FSARC_12398</name>
</gene>
<dbReference type="GO" id="GO:0003700">
    <property type="term" value="F:DNA-binding transcription factor activity"/>
    <property type="evidence" value="ECO:0007669"/>
    <property type="project" value="InterPro"/>
</dbReference>
<dbReference type="InterPro" id="IPR050987">
    <property type="entry name" value="AtrR-like"/>
</dbReference>
<feature type="compositionally biased region" description="Polar residues" evidence="2">
    <location>
        <begin position="236"/>
        <end position="246"/>
    </location>
</feature>
<organism evidence="3 4">
    <name type="scientific">Fusarium sarcochroum</name>
    <dbReference type="NCBI Taxonomy" id="1208366"/>
    <lineage>
        <taxon>Eukaryota</taxon>
        <taxon>Fungi</taxon>
        <taxon>Dikarya</taxon>
        <taxon>Ascomycota</taxon>
        <taxon>Pezizomycotina</taxon>
        <taxon>Sordariomycetes</taxon>
        <taxon>Hypocreomycetidae</taxon>
        <taxon>Hypocreales</taxon>
        <taxon>Nectriaceae</taxon>
        <taxon>Fusarium</taxon>
        <taxon>Fusarium lateritium species complex</taxon>
    </lineage>
</organism>
<keyword evidence="1" id="KW-0539">Nucleus</keyword>
<evidence type="ECO:0000256" key="2">
    <source>
        <dbReference type="SAM" id="MobiDB-lite"/>
    </source>
</evidence>